<protein>
    <submittedName>
        <fullName evidence="2">Uncharacterized protein</fullName>
    </submittedName>
</protein>
<evidence type="ECO:0000256" key="1">
    <source>
        <dbReference type="SAM" id="Phobius"/>
    </source>
</evidence>
<accession>D4DMM2</accession>
<gene>
    <name evidence="2" type="ORF">NEIELOOT_00290</name>
</gene>
<keyword evidence="1" id="KW-0812">Transmembrane</keyword>
<dbReference type="EMBL" id="ADBF01000006">
    <property type="protein sequence ID" value="EFE50939.1"/>
    <property type="molecule type" value="Genomic_DNA"/>
</dbReference>
<evidence type="ECO:0000313" key="3">
    <source>
        <dbReference type="Proteomes" id="UP000005536"/>
    </source>
</evidence>
<feature type="transmembrane region" description="Helical" evidence="1">
    <location>
        <begin position="47"/>
        <end position="67"/>
    </location>
</feature>
<sequence>MEKGRLKRRLARALRFQTAFCLFGLDFFPMRAAYFLIIGGAGRQDGMLFGAVLVVAHVGGVSAVFVADGGAGRVFLAQGGLALAVFIGFPRAAGQYGHDGKEGEVAHFVFLSGKTLF</sequence>
<keyword evidence="1" id="KW-1133">Transmembrane helix</keyword>
<keyword evidence="1" id="KW-0472">Membrane</keyword>
<dbReference type="Proteomes" id="UP000005536">
    <property type="component" value="Unassembled WGS sequence"/>
</dbReference>
<feature type="transmembrane region" description="Helical" evidence="1">
    <location>
        <begin position="74"/>
        <end position="93"/>
    </location>
</feature>
<comment type="caution">
    <text evidence="2">The sequence shown here is derived from an EMBL/GenBank/DDBJ whole genome shotgun (WGS) entry which is preliminary data.</text>
</comment>
<feature type="transmembrane region" description="Helical" evidence="1">
    <location>
        <begin position="20"/>
        <end position="41"/>
    </location>
</feature>
<evidence type="ECO:0000313" key="2">
    <source>
        <dbReference type="EMBL" id="EFE50939.1"/>
    </source>
</evidence>
<organism evidence="2 3">
    <name type="scientific">Neisseria elongata subsp. glycolytica ATCC 29315</name>
    <dbReference type="NCBI Taxonomy" id="546263"/>
    <lineage>
        <taxon>Bacteria</taxon>
        <taxon>Pseudomonadati</taxon>
        <taxon>Pseudomonadota</taxon>
        <taxon>Betaproteobacteria</taxon>
        <taxon>Neisseriales</taxon>
        <taxon>Neisseriaceae</taxon>
        <taxon>Neisseria</taxon>
    </lineage>
</organism>
<reference evidence="2 3" key="1">
    <citation type="submission" date="2010-02" db="EMBL/GenBank/DDBJ databases">
        <authorList>
            <person name="Weinstock G."/>
            <person name="Sodergren E."/>
            <person name="Clifton S."/>
            <person name="Fulton L."/>
            <person name="Fulton B."/>
            <person name="Courtney L."/>
            <person name="Fronick C."/>
            <person name="Harrison M."/>
            <person name="Strong C."/>
            <person name="Farmer C."/>
            <person name="Delahaunty K."/>
            <person name="Markovic C."/>
            <person name="Hall O."/>
            <person name="Minx P."/>
            <person name="Tomlinson C."/>
            <person name="Mitreva M."/>
            <person name="Nelson J."/>
            <person name="Hou S."/>
            <person name="Wollam A."/>
            <person name="Pepin K.H."/>
            <person name="Johnson M."/>
            <person name="Bhonagiri V."/>
            <person name="Zhang X."/>
            <person name="Suruliraj S."/>
            <person name="Warren W."/>
            <person name="Chinwalla A."/>
            <person name="Mardis E.R."/>
            <person name="Wilson R.K."/>
        </authorList>
    </citation>
    <scope>NUCLEOTIDE SEQUENCE [LARGE SCALE GENOMIC DNA]</scope>
    <source>
        <strain evidence="2 3">ATCC 29315</strain>
    </source>
</reference>
<dbReference type="AlphaFoldDB" id="D4DMM2"/>
<proteinExistence type="predicted"/>
<name>D4DMM2_NEIEG</name>